<organism evidence="3 4">
    <name type="scientific">Vigna radiata var. radiata</name>
    <name type="common">Mung bean</name>
    <name type="synonym">Phaseolus aureus</name>
    <dbReference type="NCBI Taxonomy" id="3916"/>
    <lineage>
        <taxon>Eukaryota</taxon>
        <taxon>Viridiplantae</taxon>
        <taxon>Streptophyta</taxon>
        <taxon>Embryophyta</taxon>
        <taxon>Tracheophyta</taxon>
        <taxon>Spermatophyta</taxon>
        <taxon>Magnoliopsida</taxon>
        <taxon>eudicotyledons</taxon>
        <taxon>Gunneridae</taxon>
        <taxon>Pentapetalae</taxon>
        <taxon>rosids</taxon>
        <taxon>fabids</taxon>
        <taxon>Fabales</taxon>
        <taxon>Fabaceae</taxon>
        <taxon>Papilionoideae</taxon>
        <taxon>50 kb inversion clade</taxon>
        <taxon>NPAAA clade</taxon>
        <taxon>indigoferoid/millettioid clade</taxon>
        <taxon>Phaseoleae</taxon>
        <taxon>Vigna</taxon>
    </lineage>
</organism>
<keyword evidence="1" id="KW-1133">Transmembrane helix</keyword>
<evidence type="ECO:0000256" key="1">
    <source>
        <dbReference type="SAM" id="Phobius"/>
    </source>
</evidence>
<dbReference type="Proteomes" id="UP000087766">
    <property type="component" value="Unplaced"/>
</dbReference>
<dbReference type="OrthoDB" id="1076011at2759"/>
<dbReference type="Pfam" id="PF08241">
    <property type="entry name" value="Methyltransf_11"/>
    <property type="match status" value="1"/>
</dbReference>
<keyword evidence="3" id="KW-1185">Reference proteome</keyword>
<gene>
    <name evidence="4" type="primary">LOC106755486</name>
</gene>
<feature type="transmembrane region" description="Helical" evidence="1">
    <location>
        <begin position="20"/>
        <end position="37"/>
    </location>
</feature>
<protein>
    <submittedName>
        <fullName evidence="4">Uncharacterized protein LOC106755486</fullName>
    </submittedName>
</protein>
<dbReference type="AlphaFoldDB" id="A0A1S3TH91"/>
<feature type="domain" description="Methyltransferase type 11" evidence="2">
    <location>
        <begin position="121"/>
        <end position="158"/>
    </location>
</feature>
<evidence type="ECO:0000313" key="4">
    <source>
        <dbReference type="RefSeq" id="XP_014493139.1"/>
    </source>
</evidence>
<dbReference type="KEGG" id="vra:106755486"/>
<accession>A0A1S3TH91</accession>
<dbReference type="PANTHER" id="PTHR47291:SF1">
    <property type="entry name" value="PEPTIDE UPSTREAM PROTEIN"/>
    <property type="match status" value="1"/>
</dbReference>
<dbReference type="GeneID" id="106755486"/>
<keyword evidence="1" id="KW-0472">Membrane</keyword>
<dbReference type="GO" id="GO:0008757">
    <property type="term" value="F:S-adenosylmethionine-dependent methyltransferase activity"/>
    <property type="evidence" value="ECO:0007669"/>
    <property type="project" value="InterPro"/>
</dbReference>
<evidence type="ECO:0000313" key="3">
    <source>
        <dbReference type="Proteomes" id="UP000087766"/>
    </source>
</evidence>
<dbReference type="PANTHER" id="PTHR47291">
    <property type="entry name" value="PEPTIDE UPSTREAM PROTEIN"/>
    <property type="match status" value="1"/>
</dbReference>
<proteinExistence type="predicted"/>
<sequence length="163" mass="18234">MDTKAFFNLHILNASIVRCVLLRSILHACAISIVFLYRAQSLFDFAPIATYLDCVSGFHGVTFRPASQFLRTHFWVPVNCGKDANLTLTVVSELTDNRLLYPRAKSLFVGERSSMVVLKKVLYEDSSFDFVFSKDLNKVSVPALLVLEIERVLKPGGIDAFGV</sequence>
<keyword evidence="1" id="KW-0812">Transmembrane</keyword>
<name>A0A1S3TH91_VIGRR</name>
<dbReference type="InterPro" id="IPR013216">
    <property type="entry name" value="Methyltransf_11"/>
</dbReference>
<dbReference type="RefSeq" id="XP_014493139.1">
    <property type="nucleotide sequence ID" value="XM_014637653.2"/>
</dbReference>
<reference evidence="4" key="1">
    <citation type="submission" date="2025-08" db="UniProtKB">
        <authorList>
            <consortium name="RefSeq"/>
        </authorList>
    </citation>
    <scope>IDENTIFICATION</scope>
    <source>
        <tissue evidence="4">Leaf</tissue>
    </source>
</reference>
<evidence type="ECO:0000259" key="2">
    <source>
        <dbReference type="Pfam" id="PF08241"/>
    </source>
</evidence>